<dbReference type="EMBL" id="CP024847">
    <property type="protein sequence ID" value="AUR51337.1"/>
    <property type="molecule type" value="Genomic_DNA"/>
</dbReference>
<dbReference type="AlphaFoldDB" id="A0A2I7N4E1"/>
<dbReference type="OrthoDB" id="9782855at2"/>
<dbReference type="CDD" id="cd02440">
    <property type="entry name" value="AdoMet_MTases"/>
    <property type="match status" value="1"/>
</dbReference>
<keyword evidence="8" id="KW-1185">Reference proteome</keyword>
<keyword evidence="3 7" id="KW-0808">Transferase</keyword>
<comment type="similarity">
    <text evidence="1">Belongs to the CFA/CMAS family.</text>
</comment>
<gene>
    <name evidence="7" type="ORF">CUN60_03155</name>
</gene>
<evidence type="ECO:0000313" key="8">
    <source>
        <dbReference type="Proteomes" id="UP000236655"/>
    </source>
</evidence>
<name>A0A2I7N4E1_9NEIS</name>
<protein>
    <submittedName>
        <fullName evidence="7">Class I SAM-dependent methyltransferase</fullName>
    </submittedName>
</protein>
<evidence type="ECO:0000256" key="3">
    <source>
        <dbReference type="ARBA" id="ARBA00022679"/>
    </source>
</evidence>
<evidence type="ECO:0000256" key="4">
    <source>
        <dbReference type="ARBA" id="ARBA00022691"/>
    </source>
</evidence>
<evidence type="ECO:0000256" key="2">
    <source>
        <dbReference type="ARBA" id="ARBA00022603"/>
    </source>
</evidence>
<dbReference type="Gene3D" id="3.40.50.150">
    <property type="entry name" value="Vaccinia Virus protein VP39"/>
    <property type="match status" value="1"/>
</dbReference>
<dbReference type="GO" id="GO:0032259">
    <property type="term" value="P:methylation"/>
    <property type="evidence" value="ECO:0007669"/>
    <property type="project" value="UniProtKB-KW"/>
</dbReference>
<dbReference type="PANTHER" id="PTHR43667:SF2">
    <property type="entry name" value="FATTY ACID C-METHYL TRANSFERASE"/>
    <property type="match status" value="1"/>
</dbReference>
<keyword evidence="4" id="KW-0949">S-adenosyl-L-methionine</keyword>
<proteinExistence type="inferred from homology"/>
<feature type="active site" evidence="6">
    <location>
        <position position="367"/>
    </location>
</feature>
<organism evidence="7 8">
    <name type="scientific">Aquella oligotrophica</name>
    <dbReference type="NCBI Taxonomy" id="2067065"/>
    <lineage>
        <taxon>Bacteria</taxon>
        <taxon>Pseudomonadati</taxon>
        <taxon>Pseudomonadota</taxon>
        <taxon>Betaproteobacteria</taxon>
        <taxon>Neisseriales</taxon>
        <taxon>Neisseriaceae</taxon>
        <taxon>Aquella</taxon>
    </lineage>
</organism>
<evidence type="ECO:0000313" key="7">
    <source>
        <dbReference type="EMBL" id="AUR51337.1"/>
    </source>
</evidence>
<dbReference type="GO" id="GO:0008610">
    <property type="term" value="P:lipid biosynthetic process"/>
    <property type="evidence" value="ECO:0007669"/>
    <property type="project" value="InterPro"/>
</dbReference>
<sequence length="390" mass="44992">MFDRLVRTRLVKLLDKIHHGQITITTPEGDVITAKGANDGYKADIVLHDWRVVANLVIKGDVGFAADYRDGYFETTDLLNLISFGLQNESFFENYAYGNSFFKLLSKLLYLTKRNTLKGSRRNIQAHYDLGNNFYQLWLDPSMTYSAAIFKSEQEDITTAQYQKYDRLLDKIKEPSAKILEVGCGWGGFAERAVARNHTIKGITLSQEQANYAQKRLENTKAEIALEDYRYQQGNYDYIVSIEMLEAVGKKYWPIYFKKLKNLLKPGGKILLQTITIEDKFFDQYAKNADMIRTYIFPGGMLPSEEKLHKELHNVGLKCDETFRFGSDYALTLKIWLDKFKSKINEVRNIGFNDNFTRLWEFYLCACIAGFSSQRINVVQMEISHVTSSS</sequence>
<dbReference type="Proteomes" id="UP000236655">
    <property type="component" value="Chromosome"/>
</dbReference>
<keyword evidence="5" id="KW-0443">Lipid metabolism</keyword>
<dbReference type="KEGG" id="nba:CUN60_03155"/>
<reference evidence="8" key="1">
    <citation type="submission" date="2017-11" db="EMBL/GenBank/DDBJ databases">
        <authorList>
            <person name="Chan K.G."/>
            <person name="Lee L.S."/>
        </authorList>
    </citation>
    <scope>NUCLEOTIDE SEQUENCE [LARGE SCALE GENOMIC DNA]</scope>
    <source>
        <strain evidence="8">DSM 100970</strain>
    </source>
</reference>
<dbReference type="PANTHER" id="PTHR43667">
    <property type="entry name" value="CYCLOPROPANE-FATTY-ACYL-PHOSPHOLIPID SYNTHASE"/>
    <property type="match status" value="1"/>
</dbReference>
<dbReference type="InterPro" id="IPR050723">
    <property type="entry name" value="CFA/CMAS"/>
</dbReference>
<keyword evidence="2 7" id="KW-0489">Methyltransferase</keyword>
<dbReference type="GO" id="GO:0008168">
    <property type="term" value="F:methyltransferase activity"/>
    <property type="evidence" value="ECO:0007669"/>
    <property type="project" value="UniProtKB-KW"/>
</dbReference>
<evidence type="ECO:0000256" key="5">
    <source>
        <dbReference type="ARBA" id="ARBA00023098"/>
    </source>
</evidence>
<dbReference type="RefSeq" id="WP_102950637.1">
    <property type="nucleotide sequence ID" value="NZ_CP024847.1"/>
</dbReference>
<accession>A0A2I7N4E1</accession>
<dbReference type="InterPro" id="IPR029063">
    <property type="entry name" value="SAM-dependent_MTases_sf"/>
</dbReference>
<dbReference type="SUPFAM" id="SSF53335">
    <property type="entry name" value="S-adenosyl-L-methionine-dependent methyltransferases"/>
    <property type="match status" value="1"/>
</dbReference>
<evidence type="ECO:0000256" key="6">
    <source>
        <dbReference type="PIRSR" id="PIRSR003085-1"/>
    </source>
</evidence>
<dbReference type="Pfam" id="PF02353">
    <property type="entry name" value="CMAS"/>
    <property type="match status" value="1"/>
</dbReference>
<dbReference type="PIRSF" id="PIRSF003085">
    <property type="entry name" value="CMAS"/>
    <property type="match status" value="1"/>
</dbReference>
<dbReference type="InterPro" id="IPR003333">
    <property type="entry name" value="CMAS"/>
</dbReference>
<evidence type="ECO:0000256" key="1">
    <source>
        <dbReference type="ARBA" id="ARBA00010815"/>
    </source>
</evidence>